<evidence type="ECO:0000256" key="2">
    <source>
        <dbReference type="ARBA" id="ARBA00022801"/>
    </source>
</evidence>
<evidence type="ECO:0008006" key="7">
    <source>
        <dbReference type="Google" id="ProtNLM"/>
    </source>
</evidence>
<evidence type="ECO:0000313" key="5">
    <source>
        <dbReference type="EMBL" id="CAH2057010.1"/>
    </source>
</evidence>
<dbReference type="Gene3D" id="3.20.20.80">
    <property type="entry name" value="Glycosidases"/>
    <property type="match status" value="1"/>
</dbReference>
<dbReference type="PANTHER" id="PTHR10353">
    <property type="entry name" value="GLYCOSYL HYDROLASE"/>
    <property type="match status" value="1"/>
</dbReference>
<organism evidence="5 6">
    <name type="scientific">Iphiclides podalirius</name>
    <name type="common">scarce swallowtail</name>
    <dbReference type="NCBI Taxonomy" id="110791"/>
    <lineage>
        <taxon>Eukaryota</taxon>
        <taxon>Metazoa</taxon>
        <taxon>Ecdysozoa</taxon>
        <taxon>Arthropoda</taxon>
        <taxon>Hexapoda</taxon>
        <taxon>Insecta</taxon>
        <taxon>Pterygota</taxon>
        <taxon>Neoptera</taxon>
        <taxon>Endopterygota</taxon>
        <taxon>Lepidoptera</taxon>
        <taxon>Glossata</taxon>
        <taxon>Ditrysia</taxon>
        <taxon>Papilionoidea</taxon>
        <taxon>Papilionidae</taxon>
        <taxon>Papilioninae</taxon>
        <taxon>Iphiclides</taxon>
    </lineage>
</organism>
<proteinExistence type="inferred from homology"/>
<dbReference type="Pfam" id="PF00232">
    <property type="entry name" value="Glyco_hydro_1"/>
    <property type="match status" value="1"/>
</dbReference>
<accession>A0ABN8IKK8</accession>
<evidence type="ECO:0000313" key="6">
    <source>
        <dbReference type="Proteomes" id="UP000837857"/>
    </source>
</evidence>
<dbReference type="SUPFAM" id="SSF51445">
    <property type="entry name" value="(Trans)glycosidases"/>
    <property type="match status" value="1"/>
</dbReference>
<dbReference type="PANTHER" id="PTHR10353:SF36">
    <property type="entry name" value="LP05116P"/>
    <property type="match status" value="1"/>
</dbReference>
<comment type="similarity">
    <text evidence="1 4">Belongs to the glycosyl hydrolase 1 family.</text>
</comment>
<sequence length="477" mass="54248">MNASGDVATDSYHKWRQDIDMASDLGLQFYRFSLSWPRLLPTGYTNIRSEDGKKYYNNLINGLLEKGIEPVVTMFHWDLPQNIQDLGGWTNPLITDWFAEYARYAFESFGDRVKTWLTINEPLVYCDLGYNSGTLAPGIKEPIFGPYLCNKHMMIAHAKAYRIYDNNFRLKQQGKVSISNNLVWLEPLNPEDEALAELGREHCTGRYSHPIYSKKGGWPPSIEKAMAEYSLKQGFNSSRLPAFTKEEIKLIRGSYDFYALNQYTTKLIRPVKAGEDPGFWFNTGSKEIGAVLQSDPAWPFDATSVLAVHPEGLRKQIAWLVKKYGNLGFLITENGYSTTGSELNDIKRVEYIRDYLEQLLLSIWVDGAKVFGYSYWSLMDNLEWSQGYDAKFGLYEVDFEDAERTRTPRASAQYYSNVIRTNTIDCDYGPANGSQPLRRHRRRGPENGARCNAAGFAVAVISVAFAFLLRPAQASLA</sequence>
<dbReference type="PRINTS" id="PR00131">
    <property type="entry name" value="GLHYDRLASE1"/>
</dbReference>
<keyword evidence="2" id="KW-0378">Hydrolase</keyword>
<keyword evidence="3" id="KW-0326">Glycosidase</keyword>
<dbReference type="InterPro" id="IPR001360">
    <property type="entry name" value="Glyco_hydro_1"/>
</dbReference>
<dbReference type="Proteomes" id="UP000837857">
    <property type="component" value="Chromosome 24"/>
</dbReference>
<feature type="non-terminal residue" evidence="5">
    <location>
        <position position="1"/>
    </location>
</feature>
<reference evidence="5" key="1">
    <citation type="submission" date="2022-03" db="EMBL/GenBank/DDBJ databases">
        <authorList>
            <person name="Martin H S."/>
        </authorList>
    </citation>
    <scope>NUCLEOTIDE SEQUENCE</scope>
</reference>
<evidence type="ECO:0000256" key="3">
    <source>
        <dbReference type="ARBA" id="ARBA00023295"/>
    </source>
</evidence>
<keyword evidence="6" id="KW-1185">Reference proteome</keyword>
<name>A0ABN8IKK8_9NEOP</name>
<gene>
    <name evidence="5" type="ORF">IPOD504_LOCUS9929</name>
</gene>
<evidence type="ECO:0000256" key="4">
    <source>
        <dbReference type="RuleBase" id="RU003690"/>
    </source>
</evidence>
<dbReference type="EMBL" id="OW152836">
    <property type="protein sequence ID" value="CAH2057010.1"/>
    <property type="molecule type" value="Genomic_DNA"/>
</dbReference>
<dbReference type="InterPro" id="IPR017853">
    <property type="entry name" value="GH"/>
</dbReference>
<evidence type="ECO:0000256" key="1">
    <source>
        <dbReference type="ARBA" id="ARBA00010838"/>
    </source>
</evidence>
<protein>
    <recommendedName>
        <fullName evidence="7">Myrosinase 1-like</fullName>
    </recommendedName>
</protein>